<organism evidence="2 3">
    <name type="scientific">Gossypium stocksii</name>
    <dbReference type="NCBI Taxonomy" id="47602"/>
    <lineage>
        <taxon>Eukaryota</taxon>
        <taxon>Viridiplantae</taxon>
        <taxon>Streptophyta</taxon>
        <taxon>Embryophyta</taxon>
        <taxon>Tracheophyta</taxon>
        <taxon>Spermatophyta</taxon>
        <taxon>Magnoliopsida</taxon>
        <taxon>eudicotyledons</taxon>
        <taxon>Gunneridae</taxon>
        <taxon>Pentapetalae</taxon>
        <taxon>rosids</taxon>
        <taxon>malvids</taxon>
        <taxon>Malvales</taxon>
        <taxon>Malvaceae</taxon>
        <taxon>Malvoideae</taxon>
        <taxon>Gossypium</taxon>
    </lineage>
</organism>
<keyword evidence="3" id="KW-1185">Reference proteome</keyword>
<name>A0A9D4A4Y6_9ROSI</name>
<feature type="region of interest" description="Disordered" evidence="1">
    <location>
        <begin position="63"/>
        <end position="91"/>
    </location>
</feature>
<gene>
    <name evidence="2" type="ORF">J1N35_017221</name>
</gene>
<dbReference type="EMBL" id="JAIQCV010000006">
    <property type="protein sequence ID" value="KAH1089964.1"/>
    <property type="molecule type" value="Genomic_DNA"/>
</dbReference>
<evidence type="ECO:0000313" key="2">
    <source>
        <dbReference type="EMBL" id="KAH1089964.1"/>
    </source>
</evidence>
<reference evidence="2 3" key="1">
    <citation type="journal article" date="2021" name="Plant Biotechnol. J.">
        <title>Multi-omics assisted identification of the key and species-specific regulatory components of drought-tolerant mechanisms in Gossypium stocksii.</title>
        <authorList>
            <person name="Yu D."/>
            <person name="Ke L."/>
            <person name="Zhang D."/>
            <person name="Wu Y."/>
            <person name="Sun Y."/>
            <person name="Mei J."/>
            <person name="Sun J."/>
            <person name="Sun Y."/>
        </authorList>
    </citation>
    <scope>NUCLEOTIDE SEQUENCE [LARGE SCALE GENOMIC DNA]</scope>
    <source>
        <strain evidence="3">cv. E1</strain>
        <tissue evidence="2">Leaf</tissue>
    </source>
</reference>
<evidence type="ECO:0000313" key="3">
    <source>
        <dbReference type="Proteomes" id="UP000828251"/>
    </source>
</evidence>
<dbReference type="OrthoDB" id="10540174at2759"/>
<sequence length="107" mass="12000">MSHLMAQLKACIQGWELANPLRSFTLCALRGWVKVYLHDVTIPLTENMQQKVGTHFRNGWNKKKMPLTNLGANQRNGGGRELLAKRPQTTTGATELNERCYSGQCGN</sequence>
<protein>
    <submittedName>
        <fullName evidence="2">Uncharacterized protein</fullName>
    </submittedName>
</protein>
<comment type="caution">
    <text evidence="2">The sequence shown here is derived from an EMBL/GenBank/DDBJ whole genome shotgun (WGS) entry which is preliminary data.</text>
</comment>
<dbReference type="AlphaFoldDB" id="A0A9D4A4Y6"/>
<dbReference type="Proteomes" id="UP000828251">
    <property type="component" value="Unassembled WGS sequence"/>
</dbReference>
<evidence type="ECO:0000256" key="1">
    <source>
        <dbReference type="SAM" id="MobiDB-lite"/>
    </source>
</evidence>
<accession>A0A9D4A4Y6</accession>
<proteinExistence type="predicted"/>